<dbReference type="CTD" id="41180"/>
<organism evidence="2 3">
    <name type="scientific">Bicyclus anynana</name>
    <name type="common">Squinting bush brown butterfly</name>
    <dbReference type="NCBI Taxonomy" id="110368"/>
    <lineage>
        <taxon>Eukaryota</taxon>
        <taxon>Metazoa</taxon>
        <taxon>Ecdysozoa</taxon>
        <taxon>Arthropoda</taxon>
        <taxon>Hexapoda</taxon>
        <taxon>Insecta</taxon>
        <taxon>Pterygota</taxon>
        <taxon>Neoptera</taxon>
        <taxon>Endopterygota</taxon>
        <taxon>Lepidoptera</taxon>
        <taxon>Glossata</taxon>
        <taxon>Ditrysia</taxon>
        <taxon>Papilionoidea</taxon>
        <taxon>Nymphalidae</taxon>
        <taxon>Satyrinae</taxon>
        <taxon>Satyrini</taxon>
        <taxon>Mycalesina</taxon>
        <taxon>Bicyclus</taxon>
    </lineage>
</organism>
<feature type="region of interest" description="Disordered" evidence="1">
    <location>
        <begin position="806"/>
        <end position="865"/>
    </location>
</feature>
<dbReference type="Proteomes" id="UP001652582">
    <property type="component" value="Chromosome 21"/>
</dbReference>
<feature type="compositionally biased region" description="Polar residues" evidence="1">
    <location>
        <begin position="627"/>
        <end position="643"/>
    </location>
</feature>
<evidence type="ECO:0000256" key="1">
    <source>
        <dbReference type="SAM" id="MobiDB-lite"/>
    </source>
</evidence>
<accession>A0A6J1PAL7</accession>
<feature type="region of interest" description="Disordered" evidence="1">
    <location>
        <begin position="448"/>
        <end position="472"/>
    </location>
</feature>
<protein>
    <submittedName>
        <fullName evidence="3">Uncharacterized protein LOC112058363</fullName>
    </submittedName>
</protein>
<proteinExistence type="predicted"/>
<feature type="region of interest" description="Disordered" evidence="1">
    <location>
        <begin position="215"/>
        <end position="346"/>
    </location>
</feature>
<feature type="compositionally biased region" description="Basic and acidic residues" evidence="1">
    <location>
        <begin position="274"/>
        <end position="285"/>
    </location>
</feature>
<name>A0A6J1PAL7_BICAN</name>
<feature type="compositionally biased region" description="Basic residues" evidence="1">
    <location>
        <begin position="230"/>
        <end position="239"/>
    </location>
</feature>
<feature type="compositionally biased region" description="Polar residues" evidence="1">
    <location>
        <begin position="458"/>
        <end position="472"/>
    </location>
</feature>
<reference evidence="3" key="1">
    <citation type="submission" date="2025-08" db="UniProtKB">
        <authorList>
            <consortium name="RefSeq"/>
        </authorList>
    </citation>
    <scope>IDENTIFICATION</scope>
</reference>
<dbReference type="OrthoDB" id="7482643at2759"/>
<dbReference type="AlphaFoldDB" id="A0A6J1PAL7"/>
<feature type="compositionally biased region" description="Basic and acidic residues" evidence="1">
    <location>
        <begin position="293"/>
        <end position="309"/>
    </location>
</feature>
<feature type="compositionally biased region" description="Polar residues" evidence="1">
    <location>
        <begin position="43"/>
        <end position="60"/>
    </location>
</feature>
<feature type="compositionally biased region" description="Basic residues" evidence="1">
    <location>
        <begin position="323"/>
        <end position="340"/>
    </location>
</feature>
<feature type="region of interest" description="Disordered" evidence="1">
    <location>
        <begin position="610"/>
        <end position="671"/>
    </location>
</feature>
<evidence type="ECO:0000313" key="2">
    <source>
        <dbReference type="Proteomes" id="UP001652582"/>
    </source>
</evidence>
<dbReference type="GeneID" id="112058363"/>
<feature type="compositionally biased region" description="Low complexity" evidence="1">
    <location>
        <begin position="247"/>
        <end position="256"/>
    </location>
</feature>
<gene>
    <name evidence="3" type="primary">LOC112058363</name>
</gene>
<feature type="compositionally biased region" description="Basic and acidic residues" evidence="1">
    <location>
        <begin position="616"/>
        <end position="626"/>
    </location>
</feature>
<dbReference type="KEGG" id="bany:112058363"/>
<feature type="compositionally biased region" description="Polar residues" evidence="1">
    <location>
        <begin position="652"/>
        <end position="671"/>
    </location>
</feature>
<keyword evidence="2" id="KW-1185">Reference proteome</keyword>
<sequence>MPSKTRSARATKASKENISVVRTTKASKVTGKALKARKPLADKTNSASDDNASLSEKLTNPVGSVTNKKIKDVCEDYTARPRRARCLPTRYKDNSTLVNLSNSLISSPTKVESPGFQISEPLTKSKVGNKPVTQNPACKATVLAKKKTSPVKKVNLLTLTKSPVKTLDCSLVNNRPKRICRLPTKYEDHSVSPNKYVPLQPINASTPLATKTKKINKENGEDSLNVSPVLHKKAPRQRALKNNEIQKIIADPNNNAKKNKDKKSPNTSVSTPDKIFKARASEKATNKNTSIRLLDDKNRRKRDSSKLDVYEFTFDPDEEPRPAKKKKKQAPRKPKPKTGKTKPQTVTIKTNYDKNLAKALAALKNVVSSKSNTDTVKQNQEVATTVKENVKNVVNNLITKSPVHINNFSSVADHSEAAEKNYNSVRVEDIARDFQIMEDDHSFDYSPVNSPCRPKTPVNENNCNTNKDQSNIADPLNLREDVSFFDEVPVACSSMNVSVRHPQASPWRAEFGSLPIKWQVNTYVKSNMTPAFESSFINFNDDNSKKKHVYTNMVPEVNDPLPQVDNTSNLKQTSIISFIKEVVERNANKKNKKSTPVKTNSLFEDLRSTSIVHKTPNKETPLKDNDVQITPHSNEYQNNASDVSSEKEPSTNKENSIETIKTPNGNKNANRNNTYFGFDDTEDQENVLPIKINSKAKSLRSRTRGILQEINTLKGPTRAISPVAAKSKPRYRNEIKHATEPPVFPQVAVSKNNTNTQESCLPDNLTNTDDQSVHLFEDLDLLEIHHPKPSRKSYGKAKKVAFVQKRGLSSDDSSISDAEPQTDRAAVSSDEDNLDDLSFKLPSEKPKRTNKKKKPKKQLSKKEEKEVEAWAAGFNSMCEDIDGFDLVVE</sequence>
<feature type="region of interest" description="Disordered" evidence="1">
    <location>
        <begin position="1"/>
        <end position="60"/>
    </location>
</feature>
<evidence type="ECO:0000313" key="3">
    <source>
        <dbReference type="RefSeq" id="XP_023954902.1"/>
    </source>
</evidence>
<feature type="compositionally biased region" description="Basic residues" evidence="1">
    <location>
        <begin position="848"/>
        <end position="859"/>
    </location>
</feature>
<dbReference type="RefSeq" id="XP_023954902.1">
    <property type="nucleotide sequence ID" value="XM_024099134.2"/>
</dbReference>
<feature type="compositionally biased region" description="Polar residues" evidence="1">
    <location>
        <begin position="16"/>
        <end position="27"/>
    </location>
</feature>